<sequence>MISQSNMRIVNTRERNHSDKEQSYVIEIEESDGIIASACLNIENERGEVVEFKSIDVNEDHSKEILFYELDKLAFKKKVETLTFPCTYTQFPVDLRADSNDHFLFGHGWSNQTNQHVFLFDGIKMANDQWLKNQFLSNDYTIDSVLTLTEHEKQEISTGLDEWYPARFHPLHYQTMGKNSLVLRHKGEVIGWCITCVAGQNILLYDNLFVKKGYWNMARSISLFGKALQIQLSESPIRYVSFTVHGDNIPLLKIIKKRSMSYIVDYQNLKVYVKKISGIGE</sequence>
<evidence type="ECO:0000313" key="2">
    <source>
        <dbReference type="Proteomes" id="UP000271031"/>
    </source>
</evidence>
<proteinExistence type="predicted"/>
<dbReference type="OrthoDB" id="2609247at2"/>
<reference evidence="1 2" key="1">
    <citation type="submission" date="2018-10" db="EMBL/GenBank/DDBJ databases">
        <title>Phylogenomics of Brevibacillus.</title>
        <authorList>
            <person name="Dunlap C."/>
        </authorList>
    </citation>
    <scope>NUCLEOTIDE SEQUENCE [LARGE SCALE GENOMIC DNA]</scope>
    <source>
        <strain evidence="1 2">JCM 15716</strain>
    </source>
</reference>
<protein>
    <submittedName>
        <fullName evidence="1">Uncharacterized protein</fullName>
    </submittedName>
</protein>
<dbReference type="AlphaFoldDB" id="A0A3M8DX24"/>
<comment type="caution">
    <text evidence="1">The sequence shown here is derived from an EMBL/GenBank/DDBJ whole genome shotgun (WGS) entry which is preliminary data.</text>
</comment>
<evidence type="ECO:0000313" key="1">
    <source>
        <dbReference type="EMBL" id="RNB92678.1"/>
    </source>
</evidence>
<dbReference type="EMBL" id="RHHQ01000002">
    <property type="protein sequence ID" value="RNB92678.1"/>
    <property type="molecule type" value="Genomic_DNA"/>
</dbReference>
<name>A0A3M8DX24_9BACL</name>
<organism evidence="1 2">
    <name type="scientific">Brevibacillus fluminis</name>
    <dbReference type="NCBI Taxonomy" id="511487"/>
    <lineage>
        <taxon>Bacteria</taxon>
        <taxon>Bacillati</taxon>
        <taxon>Bacillota</taxon>
        <taxon>Bacilli</taxon>
        <taxon>Bacillales</taxon>
        <taxon>Paenibacillaceae</taxon>
        <taxon>Brevibacillus</taxon>
    </lineage>
</organism>
<dbReference type="RefSeq" id="WP_122915935.1">
    <property type="nucleotide sequence ID" value="NZ_RHHQ01000002.1"/>
</dbReference>
<gene>
    <name evidence="1" type="ORF">EDM56_00600</name>
</gene>
<dbReference type="Proteomes" id="UP000271031">
    <property type="component" value="Unassembled WGS sequence"/>
</dbReference>
<accession>A0A3M8DX24</accession>
<keyword evidence="2" id="KW-1185">Reference proteome</keyword>